<dbReference type="GO" id="GO:0003677">
    <property type="term" value="F:DNA binding"/>
    <property type="evidence" value="ECO:0007669"/>
    <property type="project" value="InterPro"/>
</dbReference>
<feature type="non-terminal residue" evidence="2">
    <location>
        <position position="1"/>
    </location>
</feature>
<protein>
    <recommendedName>
        <fullName evidence="1">Transposase IS200-like domain-containing protein</fullName>
    </recommendedName>
</protein>
<dbReference type="SUPFAM" id="SSF143422">
    <property type="entry name" value="Transposase IS200-like"/>
    <property type="match status" value="1"/>
</dbReference>
<name>A0A6V8P2N0_9ACTN</name>
<dbReference type="InterPro" id="IPR036515">
    <property type="entry name" value="Transposase_17_sf"/>
</dbReference>
<proteinExistence type="predicted"/>
<gene>
    <name evidence="2" type="ORF">HKBW3S25_01091</name>
</gene>
<feature type="domain" description="Transposase IS200-like" evidence="1">
    <location>
        <begin position="46"/>
        <end position="108"/>
    </location>
</feature>
<dbReference type="GO" id="GO:0004803">
    <property type="term" value="F:transposase activity"/>
    <property type="evidence" value="ECO:0007669"/>
    <property type="project" value="InterPro"/>
</dbReference>
<dbReference type="Pfam" id="PF01797">
    <property type="entry name" value="Y1_Tnp"/>
    <property type="match status" value="1"/>
</dbReference>
<sequence length="128" mass="14392">TDIDSLDSKVSGRNPCSSGYGTRLRRQIQLAPVLLKTNLRIPALYVYSLQFHHVACVKYRHKALNEIIAKKLKSINLDAAKAFGVEIIEQETAIDHIHISFPVSPDTAFKISKQLKLCIRKVIIPRVS</sequence>
<dbReference type="PANTHER" id="PTHR33360">
    <property type="entry name" value="TRANSPOSASE FOR INSERTION SEQUENCE ELEMENT IS200"/>
    <property type="match status" value="1"/>
</dbReference>
<evidence type="ECO:0000313" key="2">
    <source>
        <dbReference type="EMBL" id="GFP25611.1"/>
    </source>
</evidence>
<dbReference type="Proteomes" id="UP000543224">
    <property type="component" value="Unassembled WGS sequence"/>
</dbReference>
<dbReference type="GO" id="GO:0006313">
    <property type="term" value="P:DNA transposition"/>
    <property type="evidence" value="ECO:0007669"/>
    <property type="project" value="InterPro"/>
</dbReference>
<dbReference type="Gene3D" id="3.30.70.1290">
    <property type="entry name" value="Transposase IS200-like"/>
    <property type="match status" value="1"/>
</dbReference>
<dbReference type="PANTHER" id="PTHR33360:SF4">
    <property type="entry name" value="TRANSPOSASE IS200-LIKE PROTEIN"/>
    <property type="match status" value="1"/>
</dbReference>
<comment type="caution">
    <text evidence="2">The sequence shown here is derived from an EMBL/GenBank/DDBJ whole genome shotgun (WGS) entry which is preliminary data.</text>
</comment>
<accession>A0A6V8P2N0</accession>
<organism evidence="2 3">
    <name type="scientific">Candidatus Hakubella thermalkaliphila</name>
    <dbReference type="NCBI Taxonomy" id="2754717"/>
    <lineage>
        <taxon>Bacteria</taxon>
        <taxon>Bacillati</taxon>
        <taxon>Actinomycetota</taxon>
        <taxon>Actinomycetota incertae sedis</taxon>
        <taxon>Candidatus Hakubellales</taxon>
        <taxon>Candidatus Hakubellaceae</taxon>
        <taxon>Candidatus Hakubella</taxon>
    </lineage>
</organism>
<dbReference type="EMBL" id="BLRX01000137">
    <property type="protein sequence ID" value="GFP25611.1"/>
    <property type="molecule type" value="Genomic_DNA"/>
</dbReference>
<evidence type="ECO:0000259" key="1">
    <source>
        <dbReference type="Pfam" id="PF01797"/>
    </source>
</evidence>
<dbReference type="InterPro" id="IPR002686">
    <property type="entry name" value="Transposase_17"/>
</dbReference>
<evidence type="ECO:0000313" key="3">
    <source>
        <dbReference type="Proteomes" id="UP000543224"/>
    </source>
</evidence>
<dbReference type="AlphaFoldDB" id="A0A6V8P2N0"/>
<reference evidence="2 3" key="1">
    <citation type="journal article" date="2020" name="Front. Microbiol.">
        <title>Single-cell genomics of novel Actinobacteria with the Wood-Ljungdahl pathway discovered in a serpentinizing system.</title>
        <authorList>
            <person name="Merino N."/>
            <person name="Kawai M."/>
            <person name="Boyd E.S."/>
            <person name="Colman D.R."/>
            <person name="McGlynn S.E."/>
            <person name="Nealson K.H."/>
            <person name="Kurokawa K."/>
            <person name="Hongoh Y."/>
        </authorList>
    </citation>
    <scope>NUCLEOTIDE SEQUENCE [LARGE SCALE GENOMIC DNA]</scope>
    <source>
        <strain evidence="2 3">S25</strain>
    </source>
</reference>